<feature type="transmembrane region" description="Helical" evidence="12">
    <location>
        <begin position="483"/>
        <end position="502"/>
    </location>
</feature>
<keyword evidence="5 12" id="KW-0812">Transmembrane</keyword>
<keyword evidence="9 12" id="KW-0472">Membrane</keyword>
<evidence type="ECO:0000256" key="10">
    <source>
        <dbReference type="ARBA" id="ARBA00023201"/>
    </source>
</evidence>
<dbReference type="KEGG" id="qlo:115988782"/>
<dbReference type="PANTHER" id="PTHR12266">
    <property type="entry name" value="NA+/CA2+ K+ INDEPENDENT EXCHANGER"/>
    <property type="match status" value="1"/>
</dbReference>
<keyword evidence="15" id="KW-1185">Reference proteome</keyword>
<dbReference type="GO" id="GO:0015297">
    <property type="term" value="F:antiporter activity"/>
    <property type="evidence" value="ECO:0007669"/>
    <property type="project" value="UniProtKB-KW"/>
</dbReference>
<evidence type="ECO:0000256" key="9">
    <source>
        <dbReference type="ARBA" id="ARBA00023136"/>
    </source>
</evidence>
<organism evidence="14 15">
    <name type="scientific">Quercus lobata</name>
    <name type="common">Valley oak</name>
    <dbReference type="NCBI Taxonomy" id="97700"/>
    <lineage>
        <taxon>Eukaryota</taxon>
        <taxon>Viridiplantae</taxon>
        <taxon>Streptophyta</taxon>
        <taxon>Embryophyta</taxon>
        <taxon>Tracheophyta</taxon>
        <taxon>Spermatophyta</taxon>
        <taxon>Magnoliopsida</taxon>
        <taxon>eudicotyledons</taxon>
        <taxon>Gunneridae</taxon>
        <taxon>Pentapetalae</taxon>
        <taxon>rosids</taxon>
        <taxon>fabids</taxon>
        <taxon>Fagales</taxon>
        <taxon>Fagaceae</taxon>
        <taxon>Quercus</taxon>
    </lineage>
</organism>
<evidence type="ECO:0000256" key="6">
    <source>
        <dbReference type="ARBA" id="ARBA00022958"/>
    </source>
</evidence>
<dbReference type="InterPro" id="IPR004837">
    <property type="entry name" value="NaCa_Exmemb"/>
</dbReference>
<gene>
    <name evidence="14" type="primary">LOC115988782</name>
</gene>
<feature type="transmembrane region" description="Helical" evidence="12">
    <location>
        <begin position="141"/>
        <end position="161"/>
    </location>
</feature>
<evidence type="ECO:0000256" key="11">
    <source>
        <dbReference type="ARBA" id="ARBA00038187"/>
    </source>
</evidence>
<dbReference type="InterPro" id="IPR051359">
    <property type="entry name" value="CaCA_antiporter"/>
</dbReference>
<keyword evidence="8" id="KW-0915">Sodium</keyword>
<evidence type="ECO:0000256" key="3">
    <source>
        <dbReference type="ARBA" id="ARBA00022449"/>
    </source>
</evidence>
<evidence type="ECO:0000256" key="1">
    <source>
        <dbReference type="ARBA" id="ARBA00004141"/>
    </source>
</evidence>
<evidence type="ECO:0000256" key="7">
    <source>
        <dbReference type="ARBA" id="ARBA00022989"/>
    </source>
</evidence>
<evidence type="ECO:0000256" key="8">
    <source>
        <dbReference type="ARBA" id="ARBA00023053"/>
    </source>
</evidence>
<dbReference type="EnsemblPlants" id="QL05p003986:mrna">
    <property type="protein sequence ID" value="QL05p003986:mrna:CDS:1"/>
    <property type="gene ID" value="QL05p003986"/>
</dbReference>
<proteinExistence type="inferred from homology"/>
<dbReference type="OrthoDB" id="407410at2759"/>
<evidence type="ECO:0000259" key="13">
    <source>
        <dbReference type="Pfam" id="PF01699"/>
    </source>
</evidence>
<evidence type="ECO:0000313" key="15">
    <source>
        <dbReference type="Proteomes" id="UP000594261"/>
    </source>
</evidence>
<feature type="transmembrane region" description="Helical" evidence="12">
    <location>
        <begin position="220"/>
        <end position="239"/>
    </location>
</feature>
<keyword evidence="3" id="KW-0050">Antiport</keyword>
<dbReference type="GO" id="GO:0016020">
    <property type="term" value="C:membrane"/>
    <property type="evidence" value="ECO:0007669"/>
    <property type="project" value="UniProtKB-SubCell"/>
</dbReference>
<dbReference type="PANTHER" id="PTHR12266:SF0">
    <property type="entry name" value="MITOCHONDRIAL SODIUM_CALCIUM EXCHANGER PROTEIN"/>
    <property type="match status" value="1"/>
</dbReference>
<evidence type="ECO:0000256" key="2">
    <source>
        <dbReference type="ARBA" id="ARBA00022448"/>
    </source>
</evidence>
<dbReference type="RefSeq" id="XP_030968256.1">
    <property type="nucleotide sequence ID" value="XM_031112396.1"/>
</dbReference>
<sequence length="649" mass="70477">MKVFNRLNSARHSKFHGIFNGFSAVLLFFFFCKKVDIIKTPLLKQSSLFFNPNSTPQAVFGGSSGHIAVIHRGFGEIRANASGLGDESDEHNGVSSSSECSGLHKHHGYANQCEYLKANTECSLDGLFDYLRFFYCDCQDFSVLGYAVLGAWVALLFYLSVTTAADYFCFSLEQLSSLLKLPPTVAGVVLLPLGNGAPDVFSSIAAFAGTDTGDVGLNSVLGGAVFVTCIVVGTISLCVAEKRIQINRNCFIRDMSFFLVTLLSLLLILIIGKVSVGGAIAFVLIYVVYAISIAANEILRKNAWRLKLDVITPLLPVQQSVEDVPIHSPLFEIETKSDPTLLHNSLPQLMCTSNGEIYSNQTMLTLDNETPPWGWNGESMESNGSCSCCKLFCSKLFLLIEMPLTVLRRLTIPLVDDETWSKAYAVSSATLDPILLAFLWNTQDDLGSEIRIITYSIGIAVGCTLGILAYWYTVPDHPPQKLLILWVLGGFVMSIVWFYMIANELVALLVAFGLIAGVNTSILGVTVLAWGNSVGDLISDVTLAMHGKDGVQIALSGCYAGPMFNTLIGLGFSLLLAAWSEGGSYTIPLDSSLVYTMGFLITALIWAFVVLPLCDMRPTRTLGVGLIALYLIFLSLRLVSALGLFSFAI</sequence>
<feature type="transmembrane region" description="Helical" evidence="12">
    <location>
        <begin position="508"/>
        <end position="530"/>
    </location>
</feature>
<evidence type="ECO:0000256" key="12">
    <source>
        <dbReference type="SAM" id="Phobius"/>
    </source>
</evidence>
<feature type="transmembrane region" description="Helical" evidence="12">
    <location>
        <begin position="278"/>
        <end position="299"/>
    </location>
</feature>
<reference evidence="14" key="2">
    <citation type="submission" date="2021-01" db="UniProtKB">
        <authorList>
            <consortium name="EnsemblPlants"/>
        </authorList>
    </citation>
    <scope>IDENTIFICATION</scope>
</reference>
<keyword evidence="10" id="KW-0406">Ion transport</keyword>
<feature type="transmembrane region" description="Helical" evidence="12">
    <location>
        <begin position="592"/>
        <end position="614"/>
    </location>
</feature>
<protein>
    <recommendedName>
        <fullName evidence="13">Sodium/calcium exchanger membrane region domain-containing protein</fullName>
    </recommendedName>
</protein>
<evidence type="ECO:0000256" key="5">
    <source>
        <dbReference type="ARBA" id="ARBA00022692"/>
    </source>
</evidence>
<feature type="transmembrane region" description="Helical" evidence="12">
    <location>
        <begin position="15"/>
        <end position="32"/>
    </location>
</feature>
<dbReference type="Pfam" id="PF01699">
    <property type="entry name" value="Na_Ca_ex"/>
    <property type="match status" value="2"/>
</dbReference>
<feature type="transmembrane region" description="Helical" evidence="12">
    <location>
        <begin position="626"/>
        <end position="648"/>
    </location>
</feature>
<dbReference type="AlphaFoldDB" id="A0A7N2LMI4"/>
<evidence type="ECO:0000313" key="14">
    <source>
        <dbReference type="EnsemblPlants" id="QL05p003986:mrna:CDS:1"/>
    </source>
</evidence>
<dbReference type="OMA" id="IWIMNIA"/>
<accession>A0A7N2LMI4</accession>
<dbReference type="InParanoid" id="A0A7N2LMI4"/>
<feature type="domain" description="Sodium/calcium exchanger membrane region" evidence="13">
    <location>
        <begin position="151"/>
        <end position="291"/>
    </location>
</feature>
<dbReference type="Gramene" id="QL05p003986:mrna">
    <property type="protein sequence ID" value="QL05p003986:mrna:CDS:1"/>
    <property type="gene ID" value="QL05p003986"/>
</dbReference>
<keyword evidence="2" id="KW-0813">Transport</keyword>
<feature type="domain" description="Sodium/calcium exchanger membrane region" evidence="13">
    <location>
        <begin position="487"/>
        <end position="638"/>
    </location>
</feature>
<keyword evidence="7 12" id="KW-1133">Transmembrane helix</keyword>
<dbReference type="GO" id="GO:0006813">
    <property type="term" value="P:potassium ion transport"/>
    <property type="evidence" value="ECO:0007669"/>
    <property type="project" value="UniProtKB-KW"/>
</dbReference>
<keyword evidence="6" id="KW-0630">Potassium</keyword>
<dbReference type="EMBL" id="LRBV02000005">
    <property type="status" value="NOT_ANNOTATED_CDS"/>
    <property type="molecule type" value="Genomic_DNA"/>
</dbReference>
<keyword evidence="4" id="KW-0633">Potassium transport</keyword>
<dbReference type="Gene3D" id="1.20.1420.30">
    <property type="entry name" value="NCX, central ion-binding region"/>
    <property type="match status" value="2"/>
</dbReference>
<comment type="subcellular location">
    <subcellularLocation>
        <location evidence="1">Membrane</location>
        <topology evidence="1">Multi-pass membrane protein</topology>
    </subcellularLocation>
</comment>
<feature type="transmembrane region" description="Helical" evidence="12">
    <location>
        <begin position="251"/>
        <end position="272"/>
    </location>
</feature>
<name>A0A7N2LMI4_QUELO</name>
<feature type="transmembrane region" description="Helical" evidence="12">
    <location>
        <begin position="551"/>
        <end position="580"/>
    </location>
</feature>
<evidence type="ECO:0000256" key="4">
    <source>
        <dbReference type="ARBA" id="ARBA00022538"/>
    </source>
</evidence>
<dbReference type="Proteomes" id="UP000594261">
    <property type="component" value="Chromosome 5"/>
</dbReference>
<dbReference type="GO" id="GO:0008324">
    <property type="term" value="F:monoatomic cation transmembrane transporter activity"/>
    <property type="evidence" value="ECO:0007669"/>
    <property type="project" value="TreeGrafter"/>
</dbReference>
<keyword evidence="10" id="KW-0739">Sodium transport</keyword>
<dbReference type="GeneID" id="115988782"/>
<dbReference type="GO" id="GO:0006814">
    <property type="term" value="P:sodium ion transport"/>
    <property type="evidence" value="ECO:0007669"/>
    <property type="project" value="UniProtKB-KW"/>
</dbReference>
<reference evidence="14 15" key="1">
    <citation type="journal article" date="2016" name="G3 (Bethesda)">
        <title>First Draft Assembly and Annotation of the Genome of a California Endemic Oak Quercus lobata Nee (Fagaceae).</title>
        <authorList>
            <person name="Sork V.L."/>
            <person name="Fitz-Gibbon S.T."/>
            <person name="Puiu D."/>
            <person name="Crepeau M."/>
            <person name="Gugger P.F."/>
            <person name="Sherman R."/>
            <person name="Stevens K."/>
            <person name="Langley C.H."/>
            <person name="Pellegrini M."/>
            <person name="Salzberg S.L."/>
        </authorList>
    </citation>
    <scope>NUCLEOTIDE SEQUENCE [LARGE SCALE GENOMIC DNA]</scope>
    <source>
        <strain evidence="14 15">cv. SW786</strain>
    </source>
</reference>
<feature type="transmembrane region" description="Helical" evidence="12">
    <location>
        <begin position="452"/>
        <end position="471"/>
    </location>
</feature>
<comment type="similarity">
    <text evidence="11">Belongs to the Ca(2+):cation antiporter (CaCA) (TC 2.A.19) family. Cation/calcium exchanger (CCX) subfamily.</text>
</comment>
<dbReference type="InterPro" id="IPR044880">
    <property type="entry name" value="NCX_ion-bd_dom_sf"/>
</dbReference>